<reference evidence="1 2" key="1">
    <citation type="submission" date="2007-03" db="EMBL/GenBank/DDBJ databases">
        <authorList>
            <person name="Fulton L."/>
            <person name="Clifton S."/>
            <person name="Fulton B."/>
            <person name="Xu J."/>
            <person name="Minx P."/>
            <person name="Pepin K.H."/>
            <person name="Johnson M."/>
            <person name="Thiruvilangam P."/>
            <person name="Bhonagiri V."/>
            <person name="Nash W.E."/>
            <person name="Mardis E.R."/>
            <person name="Wilson R.K."/>
        </authorList>
    </citation>
    <scope>NUCLEOTIDE SEQUENCE [LARGE SCALE GENOMIC DNA]</scope>
    <source>
        <strain evidence="1 2">DSM 13814</strain>
    </source>
</reference>
<sequence length="31" mass="3339">MEPVLEPLHESAACQPALTANEESCERVAVN</sequence>
<dbReference type="AlphaFoldDB" id="A6BI60"/>
<comment type="caution">
    <text evidence="1">The sequence shown here is derived from an EMBL/GenBank/DDBJ whole genome shotgun (WGS) entry which is preliminary data.</text>
</comment>
<accession>A6BI60</accession>
<dbReference type="Proteomes" id="UP000004016">
    <property type="component" value="Unassembled WGS sequence"/>
</dbReference>
<evidence type="ECO:0000313" key="1">
    <source>
        <dbReference type="EMBL" id="EDM62595.1"/>
    </source>
</evidence>
<organism evidence="1 2">
    <name type="scientific">Dorea longicatena DSM 13814</name>
    <dbReference type="NCBI Taxonomy" id="411462"/>
    <lineage>
        <taxon>Bacteria</taxon>
        <taxon>Bacillati</taxon>
        <taxon>Bacillota</taxon>
        <taxon>Clostridia</taxon>
        <taxon>Lachnospirales</taxon>
        <taxon>Lachnospiraceae</taxon>
        <taxon>Dorea</taxon>
    </lineage>
</organism>
<dbReference type="HOGENOM" id="CLU_3396234_0_0_9"/>
<dbReference type="EMBL" id="AAXB02000011">
    <property type="protein sequence ID" value="EDM62595.1"/>
    <property type="molecule type" value="Genomic_DNA"/>
</dbReference>
<protein>
    <submittedName>
        <fullName evidence="1">Uncharacterized protein</fullName>
    </submittedName>
</protein>
<proteinExistence type="predicted"/>
<gene>
    <name evidence="1" type="ORF">DORLON_01989</name>
</gene>
<reference evidence="1 2" key="2">
    <citation type="submission" date="2007-04" db="EMBL/GenBank/DDBJ databases">
        <title>Draft genome sequence of Dorea longicatena (DSM 13814).</title>
        <authorList>
            <person name="Sudarsanam P."/>
            <person name="Ley R."/>
            <person name="Guruge J."/>
            <person name="Turnbaugh P.J."/>
            <person name="Mahowald M."/>
            <person name="Liep D."/>
            <person name="Gordon J."/>
        </authorList>
    </citation>
    <scope>NUCLEOTIDE SEQUENCE [LARGE SCALE GENOMIC DNA]</scope>
    <source>
        <strain evidence="1 2">DSM 13814</strain>
    </source>
</reference>
<evidence type="ECO:0000313" key="2">
    <source>
        <dbReference type="Proteomes" id="UP000004016"/>
    </source>
</evidence>
<name>A6BI60_9FIRM</name>